<keyword evidence="9 17" id="KW-0249">Electron transport</keyword>
<keyword evidence="13" id="KW-0496">Mitochondrion</keyword>
<dbReference type="GO" id="GO:0010230">
    <property type="term" value="P:alternative respiration"/>
    <property type="evidence" value="ECO:0007669"/>
    <property type="project" value="TreeGrafter"/>
</dbReference>
<evidence type="ECO:0000256" key="11">
    <source>
        <dbReference type="ARBA" id="ARBA00023002"/>
    </source>
</evidence>
<feature type="transmembrane region" description="Helical" evidence="19">
    <location>
        <begin position="192"/>
        <end position="215"/>
    </location>
</feature>
<gene>
    <name evidence="20" type="ORF">BDZ94DRAFT_1245705</name>
</gene>
<reference evidence="20" key="1">
    <citation type="submission" date="2020-11" db="EMBL/GenBank/DDBJ databases">
        <authorList>
            <consortium name="DOE Joint Genome Institute"/>
            <person name="Ahrendt S."/>
            <person name="Riley R."/>
            <person name="Andreopoulos W."/>
            <person name="Labutti K."/>
            <person name="Pangilinan J."/>
            <person name="Ruiz-Duenas F.J."/>
            <person name="Barrasa J.M."/>
            <person name="Sanchez-Garcia M."/>
            <person name="Camarero S."/>
            <person name="Miyauchi S."/>
            <person name="Serrano A."/>
            <person name="Linde D."/>
            <person name="Babiker R."/>
            <person name="Drula E."/>
            <person name="Ayuso-Fernandez I."/>
            <person name="Pacheco R."/>
            <person name="Padilla G."/>
            <person name="Ferreira P."/>
            <person name="Barriuso J."/>
            <person name="Kellner H."/>
            <person name="Castanera R."/>
            <person name="Alfaro M."/>
            <person name="Ramirez L."/>
            <person name="Pisabarro A.G."/>
            <person name="Kuo A."/>
            <person name="Tritt A."/>
            <person name="Lipzen A."/>
            <person name="He G."/>
            <person name="Yan M."/>
            <person name="Ng V."/>
            <person name="Cullen D."/>
            <person name="Martin F."/>
            <person name="Rosso M.-N."/>
            <person name="Henrissat B."/>
            <person name="Hibbett D."/>
            <person name="Martinez A.T."/>
            <person name="Grigoriev I.V."/>
        </authorList>
    </citation>
    <scope>NUCLEOTIDE SEQUENCE</scope>
    <source>
        <strain evidence="20">CBS 247.69</strain>
    </source>
</reference>
<proteinExistence type="inferred from homology"/>
<keyword evidence="3" id="KW-0813">Transport</keyword>
<evidence type="ECO:0000256" key="19">
    <source>
        <dbReference type="SAM" id="Phobius"/>
    </source>
</evidence>
<comment type="cofactor">
    <cofactor evidence="16 17">
        <name>Fe cation</name>
        <dbReference type="ChEBI" id="CHEBI:24875"/>
    </cofactor>
    <text evidence="16 17">Binds 2 iron ions per subunit.</text>
</comment>
<feature type="binding site" evidence="16">
    <location>
        <position position="177"/>
    </location>
    <ligand>
        <name>Fe cation</name>
        <dbReference type="ChEBI" id="CHEBI:24875"/>
        <label>2</label>
    </ligand>
</feature>
<evidence type="ECO:0000256" key="14">
    <source>
        <dbReference type="ARBA" id="ARBA00023136"/>
    </source>
</evidence>
<evidence type="ECO:0000256" key="3">
    <source>
        <dbReference type="ARBA" id="ARBA00022448"/>
    </source>
</evidence>
<feature type="binding site" evidence="16">
    <location>
        <position position="282"/>
    </location>
    <ligand>
        <name>Fe cation</name>
        <dbReference type="ChEBI" id="CHEBI:24875"/>
        <label>2</label>
    </ligand>
</feature>
<feature type="binding site" evidence="16">
    <location>
        <position position="177"/>
    </location>
    <ligand>
        <name>Fe cation</name>
        <dbReference type="ChEBI" id="CHEBI:24875"/>
        <label>1</label>
    </ligand>
</feature>
<dbReference type="GO" id="GO:0098803">
    <property type="term" value="C:respiratory chain complex"/>
    <property type="evidence" value="ECO:0007669"/>
    <property type="project" value="UniProtKB-UniRule"/>
</dbReference>
<dbReference type="PANTHER" id="PTHR31803">
    <property type="entry name" value="ALTERNATIVE OXIDASE"/>
    <property type="match status" value="1"/>
</dbReference>
<dbReference type="PIRSF" id="PIRSF005229">
    <property type="entry name" value="AOX"/>
    <property type="match status" value="1"/>
</dbReference>
<organism evidence="20 21">
    <name type="scientific">Collybia nuda</name>
    <dbReference type="NCBI Taxonomy" id="64659"/>
    <lineage>
        <taxon>Eukaryota</taxon>
        <taxon>Fungi</taxon>
        <taxon>Dikarya</taxon>
        <taxon>Basidiomycota</taxon>
        <taxon>Agaricomycotina</taxon>
        <taxon>Agaricomycetes</taxon>
        <taxon>Agaricomycetidae</taxon>
        <taxon>Agaricales</taxon>
        <taxon>Tricholomatineae</taxon>
        <taxon>Clitocybaceae</taxon>
        <taxon>Collybia</taxon>
    </lineage>
</organism>
<feature type="compositionally biased region" description="Polar residues" evidence="18">
    <location>
        <begin position="1"/>
        <end position="12"/>
    </location>
</feature>
<keyword evidence="10 19" id="KW-1133">Transmembrane helix</keyword>
<evidence type="ECO:0000256" key="4">
    <source>
        <dbReference type="ARBA" id="ARBA00022660"/>
    </source>
</evidence>
<comment type="similarity">
    <text evidence="2 17">Belongs to the alternative oxidase family.</text>
</comment>
<feature type="region of interest" description="Disordered" evidence="18">
    <location>
        <begin position="1"/>
        <end position="43"/>
    </location>
</feature>
<evidence type="ECO:0000256" key="6">
    <source>
        <dbReference type="ARBA" id="ARBA00022723"/>
    </source>
</evidence>
<dbReference type="AlphaFoldDB" id="A0A9P6CJK0"/>
<comment type="caution">
    <text evidence="20">The sequence shown here is derived from an EMBL/GenBank/DDBJ whole genome shotgun (WGS) entry which is preliminary data.</text>
</comment>
<evidence type="ECO:0000256" key="10">
    <source>
        <dbReference type="ARBA" id="ARBA00022989"/>
    </source>
</evidence>
<evidence type="ECO:0000256" key="15">
    <source>
        <dbReference type="ARBA" id="ARBA00025285"/>
    </source>
</evidence>
<dbReference type="PANTHER" id="PTHR31803:SF3">
    <property type="entry name" value="ALTERNATIVE OXIDASE"/>
    <property type="match status" value="1"/>
</dbReference>
<dbReference type="Proteomes" id="UP000807353">
    <property type="component" value="Unassembled WGS sequence"/>
</dbReference>
<dbReference type="CDD" id="cd01053">
    <property type="entry name" value="AOX"/>
    <property type="match status" value="1"/>
</dbReference>
<evidence type="ECO:0000256" key="12">
    <source>
        <dbReference type="ARBA" id="ARBA00023004"/>
    </source>
</evidence>
<evidence type="ECO:0000256" key="7">
    <source>
        <dbReference type="ARBA" id="ARBA00022792"/>
    </source>
</evidence>
<evidence type="ECO:0000256" key="8">
    <source>
        <dbReference type="ARBA" id="ARBA00022946"/>
    </source>
</evidence>
<dbReference type="GO" id="GO:0005743">
    <property type="term" value="C:mitochondrial inner membrane"/>
    <property type="evidence" value="ECO:0007669"/>
    <property type="project" value="UniProtKB-SubCell"/>
</dbReference>
<feature type="binding site" evidence="16">
    <location>
        <position position="285"/>
    </location>
    <ligand>
        <name>Fe cation</name>
        <dbReference type="ChEBI" id="CHEBI:24875"/>
        <label>2</label>
    </ligand>
</feature>
<feature type="binding site" evidence="16">
    <location>
        <position position="180"/>
    </location>
    <ligand>
        <name>Fe cation</name>
        <dbReference type="ChEBI" id="CHEBI:24875"/>
        <label>1</label>
    </ligand>
</feature>
<keyword evidence="7" id="KW-0999">Mitochondrion inner membrane</keyword>
<dbReference type="EC" id="1.-.-.-" evidence="17"/>
<keyword evidence="6 16" id="KW-0479">Metal-binding</keyword>
<dbReference type="Pfam" id="PF01786">
    <property type="entry name" value="AOX"/>
    <property type="match status" value="1"/>
</dbReference>
<dbReference type="EMBL" id="MU150232">
    <property type="protein sequence ID" value="KAF9468562.1"/>
    <property type="molecule type" value="Genomic_DNA"/>
</dbReference>
<evidence type="ECO:0000256" key="16">
    <source>
        <dbReference type="PIRSR" id="PIRSR005229-1"/>
    </source>
</evidence>
<accession>A0A9P6CJK0</accession>
<evidence type="ECO:0000256" key="5">
    <source>
        <dbReference type="ARBA" id="ARBA00022692"/>
    </source>
</evidence>
<protein>
    <recommendedName>
        <fullName evidence="17">Alternative oxidase</fullName>
        <ecNumber evidence="17">1.-.-.-</ecNumber>
    </recommendedName>
</protein>
<feature type="binding site" evidence="16">
    <location>
        <position position="228"/>
    </location>
    <ligand>
        <name>Fe cation</name>
        <dbReference type="ChEBI" id="CHEBI:24875"/>
        <label>2</label>
    </ligand>
</feature>
<keyword evidence="11 17" id="KW-0560">Oxidoreductase</keyword>
<comment type="subcellular location">
    <subcellularLocation>
        <location evidence="1">Mitochondrion inner membrane</location>
    </subcellularLocation>
</comment>
<evidence type="ECO:0000313" key="20">
    <source>
        <dbReference type="EMBL" id="KAF9468562.1"/>
    </source>
</evidence>
<dbReference type="OrthoDB" id="16906at2759"/>
<dbReference type="GO" id="GO:0046872">
    <property type="term" value="F:metal ion binding"/>
    <property type="evidence" value="ECO:0007669"/>
    <property type="project" value="UniProtKB-UniRule"/>
</dbReference>
<evidence type="ECO:0000256" key="1">
    <source>
        <dbReference type="ARBA" id="ARBA00004273"/>
    </source>
</evidence>
<keyword evidence="4 17" id="KW-0679">Respiratory chain</keyword>
<evidence type="ECO:0000256" key="17">
    <source>
        <dbReference type="RuleBase" id="RU003779"/>
    </source>
</evidence>
<feature type="compositionally biased region" description="Polar residues" evidence="18">
    <location>
        <begin position="28"/>
        <end position="38"/>
    </location>
</feature>
<comment type="function">
    <text evidence="15">Catalyzes cyanide-resistant oxygen consumption. May increase respiration when the cytochrome respiratory pathway is restricted, or in response to low temperatures.</text>
</comment>
<feature type="binding site" evidence="16">
    <location>
        <position position="138"/>
    </location>
    <ligand>
        <name>Fe cation</name>
        <dbReference type="ChEBI" id="CHEBI:24875"/>
        <label>1</label>
    </ligand>
</feature>
<sequence>MNTGARSDNLTAKSAKADATPTHKQDLPGSSSPGTSRLTKPDAVSTVPTMVRGDWVLFHPVYTQEELKAVEVLHHDGKSLSDRVARGMVKLARGIFDLASGYKHAKAPPNDKMTVAELRKAGYLLDDRAWLNRILFLESIAGVPGMVAATLRHLTSLRLMRRDSGWIHTCLEEAENERMHLMTFMSLRKPSLFFRAMVLGAQGVFYNLFFISYMISPRTCHRFVGHLEEEAVLTYTRCIADLEAGRIPEWTDAPAPEIAIDYWRLPPNAKLLDVMYAVRSDESTHRFVNHSLANLDPSTDVNPFALREPDMHIKGKKIAFERDEAEQYVKESHELMQNKRNQAQ</sequence>
<evidence type="ECO:0000313" key="21">
    <source>
        <dbReference type="Proteomes" id="UP000807353"/>
    </source>
</evidence>
<dbReference type="GO" id="GO:0009916">
    <property type="term" value="F:alternative oxidase activity"/>
    <property type="evidence" value="ECO:0007669"/>
    <property type="project" value="UniProtKB-UniRule"/>
</dbReference>
<evidence type="ECO:0000256" key="13">
    <source>
        <dbReference type="ARBA" id="ARBA00023128"/>
    </source>
</evidence>
<feature type="transmembrane region" description="Helical" evidence="19">
    <location>
        <begin position="134"/>
        <end position="154"/>
    </location>
</feature>
<evidence type="ECO:0000256" key="9">
    <source>
        <dbReference type="ARBA" id="ARBA00022982"/>
    </source>
</evidence>
<keyword evidence="8" id="KW-0809">Transit peptide</keyword>
<evidence type="ECO:0000256" key="18">
    <source>
        <dbReference type="SAM" id="MobiDB-lite"/>
    </source>
</evidence>
<dbReference type="FunFam" id="1.20.1260.140:FF:000002">
    <property type="entry name" value="Alternative oxidase"/>
    <property type="match status" value="1"/>
</dbReference>
<dbReference type="InterPro" id="IPR002680">
    <property type="entry name" value="AOX"/>
</dbReference>
<name>A0A9P6CJK0_9AGAR</name>
<keyword evidence="21" id="KW-1185">Reference proteome</keyword>
<keyword evidence="14 17" id="KW-0472">Membrane</keyword>
<dbReference type="Gene3D" id="1.20.1260.140">
    <property type="entry name" value="Alternative oxidase"/>
    <property type="match status" value="1"/>
</dbReference>
<feature type="binding site" evidence="16">
    <location>
        <position position="282"/>
    </location>
    <ligand>
        <name>Fe cation</name>
        <dbReference type="ChEBI" id="CHEBI:24875"/>
        <label>1</label>
    </ligand>
</feature>
<keyword evidence="5 17" id="KW-0812">Transmembrane</keyword>
<dbReference type="InterPro" id="IPR038659">
    <property type="entry name" value="AOX_sf"/>
</dbReference>
<evidence type="ECO:0000256" key="2">
    <source>
        <dbReference type="ARBA" id="ARBA00008388"/>
    </source>
</evidence>
<keyword evidence="12 16" id="KW-0408">Iron</keyword>